<feature type="domain" description="HTH lacI-type" evidence="6">
    <location>
        <begin position="19"/>
        <end position="73"/>
    </location>
</feature>
<evidence type="ECO:0000259" key="6">
    <source>
        <dbReference type="PROSITE" id="PS50932"/>
    </source>
</evidence>
<dbReference type="RefSeq" id="WP_180286089.1">
    <property type="nucleotide sequence ID" value="NZ_JABFDB010000039.1"/>
</dbReference>
<dbReference type="Gene3D" id="1.10.260.40">
    <property type="entry name" value="lambda repressor-like DNA-binding domains"/>
    <property type="match status" value="1"/>
</dbReference>
<dbReference type="Proteomes" id="UP000584642">
    <property type="component" value="Unassembled WGS sequence"/>
</dbReference>
<dbReference type="PRINTS" id="PR00036">
    <property type="entry name" value="HTHLACI"/>
</dbReference>
<evidence type="ECO:0000256" key="2">
    <source>
        <dbReference type="ARBA" id="ARBA00023015"/>
    </source>
</evidence>
<dbReference type="PANTHER" id="PTHR30146:SF148">
    <property type="entry name" value="HTH-TYPE TRANSCRIPTIONAL REPRESSOR PURR-RELATED"/>
    <property type="match status" value="1"/>
</dbReference>
<evidence type="ECO:0000256" key="4">
    <source>
        <dbReference type="ARBA" id="ARBA00023163"/>
    </source>
</evidence>
<dbReference type="PROSITE" id="PS50932">
    <property type="entry name" value="HTH_LACI_2"/>
    <property type="match status" value="1"/>
</dbReference>
<protein>
    <submittedName>
        <fullName evidence="7">LacI family DNA-binding transcriptional regulator</fullName>
    </submittedName>
</protein>
<dbReference type="CDD" id="cd01392">
    <property type="entry name" value="HTH_LacI"/>
    <property type="match status" value="1"/>
</dbReference>
<keyword evidence="2" id="KW-0805">Transcription regulation</keyword>
<reference evidence="7 8" key="1">
    <citation type="submission" date="2020-05" db="EMBL/GenBank/DDBJ databases">
        <title>Azospirillum oleiclasticum sp. nov, a nitrogen-fixing and heavy crude oil-emulsifying bacterium isolated from the crude oil of Yumen Oilfield.</title>
        <authorList>
            <person name="Wu D."/>
            <person name="Cai M."/>
            <person name="Zhang X."/>
        </authorList>
    </citation>
    <scope>NUCLEOTIDE SEQUENCE [LARGE SCALE GENOMIC DNA]</scope>
    <source>
        <strain evidence="7 8">ROY-1-1-2</strain>
    </source>
</reference>
<evidence type="ECO:0000256" key="5">
    <source>
        <dbReference type="SAM" id="MobiDB-lite"/>
    </source>
</evidence>
<dbReference type="SUPFAM" id="SSF53822">
    <property type="entry name" value="Periplasmic binding protein-like I"/>
    <property type="match status" value="1"/>
</dbReference>
<gene>
    <name evidence="7" type="ORF">HND93_31795</name>
</gene>
<evidence type="ECO:0000313" key="7">
    <source>
        <dbReference type="EMBL" id="NYZ24313.1"/>
    </source>
</evidence>
<dbReference type="InterPro" id="IPR000843">
    <property type="entry name" value="HTH_LacI"/>
</dbReference>
<dbReference type="InterPro" id="IPR010982">
    <property type="entry name" value="Lambda_DNA-bd_dom_sf"/>
</dbReference>
<accession>A0ABX2TJ75</accession>
<dbReference type="CDD" id="cd06267">
    <property type="entry name" value="PBP1_LacI_sugar_binding-like"/>
    <property type="match status" value="1"/>
</dbReference>
<name>A0ABX2TJ75_9PROT</name>
<organism evidence="7 8">
    <name type="scientific">Azospirillum oleiclasticum</name>
    <dbReference type="NCBI Taxonomy" id="2735135"/>
    <lineage>
        <taxon>Bacteria</taxon>
        <taxon>Pseudomonadati</taxon>
        <taxon>Pseudomonadota</taxon>
        <taxon>Alphaproteobacteria</taxon>
        <taxon>Rhodospirillales</taxon>
        <taxon>Azospirillaceae</taxon>
        <taxon>Azospirillum</taxon>
    </lineage>
</organism>
<evidence type="ECO:0000256" key="3">
    <source>
        <dbReference type="ARBA" id="ARBA00023125"/>
    </source>
</evidence>
<dbReference type="PANTHER" id="PTHR30146">
    <property type="entry name" value="LACI-RELATED TRANSCRIPTIONAL REPRESSOR"/>
    <property type="match status" value="1"/>
</dbReference>
<sequence length="350" mass="38556">MRDDDAAPESATGNRRKPPTINDVAQRAGVSVGTVSNVLNHRSTVSAARRERVLQAVDELGFSGSMLAKGMRAQSNSLVGLCVPHTAFANLAALADTLDERAVGADYELIQVVSRYDSRRELSRIRRLIAYRAAGLIIVPSLDPKPVLDHCYKAKLPTVIINRLVPDERRFDQVTIDHDKAIYDASRQLLAWGHRHITLAVQFPALSVTRQRIDSLSRAVGGFGGGARWGVLECGLDEERFKDIFASHVRRRDAPSVIIASNSTVTSWILQSARSLGIRMPDDLSLLSLEEPEWALLTEPQLSAVLQPTREIGRIAWDLLLKRVEGSAEEPVSIRCEGRINFRGSVARGT</sequence>
<evidence type="ECO:0000313" key="8">
    <source>
        <dbReference type="Proteomes" id="UP000584642"/>
    </source>
</evidence>
<keyword evidence="3 7" id="KW-0238">DNA-binding</keyword>
<feature type="region of interest" description="Disordered" evidence="5">
    <location>
        <begin position="1"/>
        <end position="21"/>
    </location>
</feature>
<dbReference type="InterPro" id="IPR046335">
    <property type="entry name" value="LacI/GalR-like_sensor"/>
</dbReference>
<dbReference type="Pfam" id="PF00356">
    <property type="entry name" value="LacI"/>
    <property type="match status" value="1"/>
</dbReference>
<dbReference type="EMBL" id="JABFDB010000039">
    <property type="protein sequence ID" value="NYZ24313.1"/>
    <property type="molecule type" value="Genomic_DNA"/>
</dbReference>
<dbReference type="SUPFAM" id="SSF47413">
    <property type="entry name" value="lambda repressor-like DNA-binding domains"/>
    <property type="match status" value="1"/>
</dbReference>
<dbReference type="Gene3D" id="3.40.50.2300">
    <property type="match status" value="2"/>
</dbReference>
<keyword evidence="1" id="KW-0678">Repressor</keyword>
<keyword evidence="4" id="KW-0804">Transcription</keyword>
<keyword evidence="8" id="KW-1185">Reference proteome</keyword>
<evidence type="ECO:0000256" key="1">
    <source>
        <dbReference type="ARBA" id="ARBA00022491"/>
    </source>
</evidence>
<dbReference type="Pfam" id="PF13377">
    <property type="entry name" value="Peripla_BP_3"/>
    <property type="match status" value="1"/>
</dbReference>
<dbReference type="InterPro" id="IPR028082">
    <property type="entry name" value="Peripla_BP_I"/>
</dbReference>
<dbReference type="GO" id="GO:0003677">
    <property type="term" value="F:DNA binding"/>
    <property type="evidence" value="ECO:0007669"/>
    <property type="project" value="UniProtKB-KW"/>
</dbReference>
<dbReference type="PROSITE" id="PS00356">
    <property type="entry name" value="HTH_LACI_1"/>
    <property type="match status" value="1"/>
</dbReference>
<dbReference type="SMART" id="SM00354">
    <property type="entry name" value="HTH_LACI"/>
    <property type="match status" value="1"/>
</dbReference>
<proteinExistence type="predicted"/>
<comment type="caution">
    <text evidence="7">The sequence shown here is derived from an EMBL/GenBank/DDBJ whole genome shotgun (WGS) entry which is preliminary data.</text>
</comment>